<proteinExistence type="predicted"/>
<dbReference type="RefSeq" id="WP_190253755.1">
    <property type="nucleotide sequence ID" value="NZ_BMPI01000036.1"/>
</dbReference>
<dbReference type="Pfam" id="PF20103">
    <property type="entry name" value="DUF6493"/>
    <property type="match status" value="1"/>
</dbReference>
<dbReference type="InterPro" id="IPR045472">
    <property type="entry name" value="DUF6493"/>
</dbReference>
<evidence type="ECO:0000313" key="3">
    <source>
        <dbReference type="Proteomes" id="UP000642070"/>
    </source>
</evidence>
<gene>
    <name evidence="2" type="ORF">GCM10007977_064440</name>
</gene>
<reference evidence="2" key="2">
    <citation type="submission" date="2020-09" db="EMBL/GenBank/DDBJ databases">
        <authorList>
            <person name="Sun Q."/>
            <person name="Ohkuma M."/>
        </authorList>
    </citation>
    <scope>NUCLEOTIDE SEQUENCE</scope>
    <source>
        <strain evidence="2">JCM 19831</strain>
    </source>
</reference>
<comment type="caution">
    <text evidence="2">The sequence shown here is derived from an EMBL/GenBank/DDBJ whole genome shotgun (WGS) entry which is preliminary data.</text>
</comment>
<evidence type="ECO:0000313" key="2">
    <source>
        <dbReference type="EMBL" id="GGM53975.1"/>
    </source>
</evidence>
<sequence>MASIDAVLADLDRLPADKRTLWTVCGALEKVEPGVPLTGPVPAWVGPLVAGAVAWLSTRWPQSAYFADIRRLERLGVVTLDHDDAYVLAMVSALGSRWDAQPRLDALRHDAELRDEVFWRVFEVEGGGQVSLSNVDKYSRPEAGWLACLTTLVAEGTLPRERVLRECLRALGRDFSAYRAGFFTQLHTALDPTTEELVAAQPALLRLMRSTVPPTVSFALQRLAVVDRAGALDDAAFVCVAAEALTVPPKKAPLGTLDLLDRILARQPGLAAPVAAAVATGLEHRHREVQSRALAMLRGLGARDLAAERAGLLEPTVARAAAAWLGAASAEPALLPAALEPSTVDDDRTVAEMAAALLAGEHDPGLVERFLAAAGRGTDELAALAKPARKALRHDWELRRNIAAVLLGEDLDRVPHLLVARLAEVRAIVRGKARPGVLLATPTDPAGWLDPGVFVDRLASWEGAPHHHDLVAALLKLSVDGRAEALRAARDLPGDAGAAARYALGGPPGPVGDPAVWIAAARGRAPLDDDPHLVAAGLGGAGQGRAARYELVMTPHDHGYWAPSLAVHPVPAPAAADQPTVVPPQRRGPDLMADWLPWAAQVWPHDAEPFFAADVDEVVHASFSTSRRTPPILDALRTHPGRLGPLSAAVLAAGMTTADAGHRARAAEAFAALVPPGRLDPGVLAGAMVVLAGHATANRWAATLRDSGASAAVVDVLARLLPRLPRDHHGLHALLAVLHEEVVRTGIRPVAAAGWLAGFTGPSKAARTARALLDEA</sequence>
<name>A0A917U2Y6_9ACTN</name>
<organism evidence="2 3">
    <name type="scientific">Dactylosporangium sucinum</name>
    <dbReference type="NCBI Taxonomy" id="1424081"/>
    <lineage>
        <taxon>Bacteria</taxon>
        <taxon>Bacillati</taxon>
        <taxon>Actinomycetota</taxon>
        <taxon>Actinomycetes</taxon>
        <taxon>Micromonosporales</taxon>
        <taxon>Micromonosporaceae</taxon>
        <taxon>Dactylosporangium</taxon>
    </lineage>
</organism>
<dbReference type="AlphaFoldDB" id="A0A917U2Y6"/>
<dbReference type="Proteomes" id="UP000642070">
    <property type="component" value="Unassembled WGS sequence"/>
</dbReference>
<evidence type="ECO:0000259" key="1">
    <source>
        <dbReference type="Pfam" id="PF20103"/>
    </source>
</evidence>
<accession>A0A917U2Y6</accession>
<reference evidence="2" key="1">
    <citation type="journal article" date="2014" name="Int. J. Syst. Evol. Microbiol.">
        <title>Complete genome sequence of Corynebacterium casei LMG S-19264T (=DSM 44701T), isolated from a smear-ripened cheese.</title>
        <authorList>
            <consortium name="US DOE Joint Genome Institute (JGI-PGF)"/>
            <person name="Walter F."/>
            <person name="Albersmeier A."/>
            <person name="Kalinowski J."/>
            <person name="Ruckert C."/>
        </authorList>
    </citation>
    <scope>NUCLEOTIDE SEQUENCE</scope>
    <source>
        <strain evidence="2">JCM 19831</strain>
    </source>
</reference>
<dbReference type="EMBL" id="BMPI01000036">
    <property type="protein sequence ID" value="GGM53975.1"/>
    <property type="molecule type" value="Genomic_DNA"/>
</dbReference>
<feature type="domain" description="DUF6493" evidence="1">
    <location>
        <begin position="42"/>
        <end position="223"/>
    </location>
</feature>
<keyword evidence="3" id="KW-1185">Reference proteome</keyword>
<protein>
    <recommendedName>
        <fullName evidence="1">DUF6493 domain-containing protein</fullName>
    </recommendedName>
</protein>